<sequence length="168" mass="18239">MNKGMPTSVTYAVGARSDPGKRKMLNEDSLFAVSGSYNTSLMPFGLFIVADGMGGYANGQDASSRAIQVIADHVLPNMTGTHTLQPDECSHLLAEAMQRANTAVRQQNIDLHSKEGVDIDVSVSTTVTAALVVGLTAYIAHVGNCRLYRYHPGEKLFKVTTDHLWWRA</sequence>
<dbReference type="Pfam" id="PF13672">
    <property type="entry name" value="PP2C_2"/>
    <property type="match status" value="1"/>
</dbReference>
<dbReference type="Gene3D" id="3.60.40.10">
    <property type="entry name" value="PPM-type phosphatase domain"/>
    <property type="match status" value="1"/>
</dbReference>
<dbReference type="Proteomes" id="UP000635565">
    <property type="component" value="Unassembled WGS sequence"/>
</dbReference>
<name>A0ABQ3VUQ6_9CHLR</name>
<comment type="caution">
    <text evidence="2">The sequence shown here is derived from an EMBL/GenBank/DDBJ whole genome shotgun (WGS) entry which is preliminary data.</text>
</comment>
<gene>
    <name evidence="2" type="ORF">KSZ_74250</name>
</gene>
<organism evidence="2 3">
    <name type="scientific">Dictyobacter formicarum</name>
    <dbReference type="NCBI Taxonomy" id="2778368"/>
    <lineage>
        <taxon>Bacteria</taxon>
        <taxon>Bacillati</taxon>
        <taxon>Chloroflexota</taxon>
        <taxon>Ktedonobacteria</taxon>
        <taxon>Ktedonobacterales</taxon>
        <taxon>Dictyobacteraceae</taxon>
        <taxon>Dictyobacter</taxon>
    </lineage>
</organism>
<dbReference type="InterPro" id="IPR036457">
    <property type="entry name" value="PPM-type-like_dom_sf"/>
</dbReference>
<evidence type="ECO:0000313" key="3">
    <source>
        <dbReference type="Proteomes" id="UP000635565"/>
    </source>
</evidence>
<feature type="domain" description="PPM-type phosphatase" evidence="1">
    <location>
        <begin position="12"/>
        <end position="168"/>
    </location>
</feature>
<evidence type="ECO:0000259" key="1">
    <source>
        <dbReference type="PROSITE" id="PS51746"/>
    </source>
</evidence>
<accession>A0ABQ3VUQ6</accession>
<dbReference type="PROSITE" id="PS51746">
    <property type="entry name" value="PPM_2"/>
    <property type="match status" value="1"/>
</dbReference>
<evidence type="ECO:0000313" key="2">
    <source>
        <dbReference type="EMBL" id="GHO89419.1"/>
    </source>
</evidence>
<dbReference type="InterPro" id="IPR001932">
    <property type="entry name" value="PPM-type_phosphatase-like_dom"/>
</dbReference>
<proteinExistence type="predicted"/>
<protein>
    <recommendedName>
        <fullName evidence="1">PPM-type phosphatase domain-containing protein</fullName>
    </recommendedName>
</protein>
<keyword evidence="3" id="KW-1185">Reference proteome</keyword>
<dbReference type="RefSeq" id="WP_201366940.1">
    <property type="nucleotide sequence ID" value="NZ_BNJJ01000036.1"/>
</dbReference>
<reference evidence="2 3" key="1">
    <citation type="journal article" date="2021" name="Int. J. Syst. Evol. Microbiol.">
        <title>Reticulibacter mediterranei gen. nov., sp. nov., within the new family Reticulibacteraceae fam. nov., and Ktedonospora formicarum gen. nov., sp. nov., Ktedonobacter robiniae sp. nov., Dictyobacter formicarum sp. nov. and Dictyobacter arantiisoli sp. nov., belonging to the class Ktedonobacteria.</title>
        <authorList>
            <person name="Yabe S."/>
            <person name="Zheng Y."/>
            <person name="Wang C.M."/>
            <person name="Sakai Y."/>
            <person name="Abe K."/>
            <person name="Yokota A."/>
            <person name="Donadio S."/>
            <person name="Cavaletti L."/>
            <person name="Monciardini P."/>
        </authorList>
    </citation>
    <scope>NUCLEOTIDE SEQUENCE [LARGE SCALE GENOMIC DNA]</scope>
    <source>
        <strain evidence="2 3">SOSP1-9</strain>
    </source>
</reference>
<dbReference type="SUPFAM" id="SSF81606">
    <property type="entry name" value="PP2C-like"/>
    <property type="match status" value="1"/>
</dbReference>
<dbReference type="EMBL" id="BNJJ01000036">
    <property type="protein sequence ID" value="GHO89419.1"/>
    <property type="molecule type" value="Genomic_DNA"/>
</dbReference>